<dbReference type="InterPro" id="IPR027802">
    <property type="entry name" value="Multi-ubiquitin_dom"/>
</dbReference>
<dbReference type="RefSeq" id="WP_043100134.1">
    <property type="nucleotide sequence ID" value="NZ_BQKM01000009.1"/>
</dbReference>
<feature type="domain" description="Multi-ubiquitin" evidence="1">
    <location>
        <begin position="23"/>
        <end position="80"/>
    </location>
</feature>
<sequence>MQDIFAKPGHALVEVADQTLVYRQVNIHDSTPTGAQIAAVAGFKPAQMPVIFQVLESGSLEGIRPDEVANLCEGVNRFIVVESDRTYRFTVDGALREWPCRHITGHVIRRLGEVDENMKLLLEREDEADLEIDDKHFVDLDEPGIERFVSRKAAWKLKVQGKTYEFATPTVVIRDAVVRANLNPDTPWHIYFLVQGREKQEMAINDVIDLRTPGIEKLRLTQRDVGNGEAPPAPRRNFALLPVDEVHLKESGYRWETIVDGQSRWLVVHDYQLPEGYSPQRVNLALLITAGYPQAMLDMFYLYPAASLTNGKKIPATEGTATVEGVIYQRWSRHRSWNPSVDNVVSQLAMADGCLHKEVGQ</sequence>
<name>A0ABQ4W3Q8_9PSED</name>
<feature type="domain" description="Multi-ubiquitin" evidence="1">
    <location>
        <begin position="87"/>
        <end position="152"/>
    </location>
</feature>
<organism evidence="2 3">
    <name type="scientific">Pseudomonas tohonis</name>
    <dbReference type="NCBI Taxonomy" id="2725477"/>
    <lineage>
        <taxon>Bacteria</taxon>
        <taxon>Pseudomonadati</taxon>
        <taxon>Pseudomonadota</taxon>
        <taxon>Gammaproteobacteria</taxon>
        <taxon>Pseudomonadales</taxon>
        <taxon>Pseudomonadaceae</taxon>
        <taxon>Pseudomonas</taxon>
    </lineage>
</organism>
<evidence type="ECO:0000313" key="3">
    <source>
        <dbReference type="Proteomes" id="UP001054892"/>
    </source>
</evidence>
<protein>
    <recommendedName>
        <fullName evidence="1">Multi-ubiquitin domain-containing protein</fullName>
    </recommendedName>
</protein>
<dbReference type="Pfam" id="PF14462">
    <property type="entry name" value="Prok-E2_E"/>
    <property type="match status" value="1"/>
</dbReference>
<accession>A0ABQ4W3Q8</accession>
<dbReference type="Proteomes" id="UP001054892">
    <property type="component" value="Unassembled WGS sequence"/>
</dbReference>
<gene>
    <name evidence="2" type="ORF">TUM20286_38220</name>
</gene>
<evidence type="ECO:0000259" key="1">
    <source>
        <dbReference type="Pfam" id="PF14452"/>
    </source>
</evidence>
<keyword evidence="3" id="KW-1185">Reference proteome</keyword>
<comment type="caution">
    <text evidence="2">The sequence shown here is derived from an EMBL/GenBank/DDBJ whole genome shotgun (WGS) entry which is preliminary data.</text>
</comment>
<proteinExistence type="predicted"/>
<evidence type="ECO:0000313" key="2">
    <source>
        <dbReference type="EMBL" id="GJN54070.1"/>
    </source>
</evidence>
<dbReference type="InterPro" id="IPR025701">
    <property type="entry name" value="UBQ-conjugat_E2_E"/>
</dbReference>
<reference evidence="2 3" key="1">
    <citation type="submission" date="2021-12" db="EMBL/GenBank/DDBJ databases">
        <title>Characterization of novel class B3 metallo-beta-lactamase from novel Pseudomonas species.</title>
        <authorList>
            <person name="Yamada K."/>
            <person name="Aoki K."/>
            <person name="Ishii Y."/>
        </authorList>
    </citation>
    <scope>NUCLEOTIDE SEQUENCE [LARGE SCALE GENOMIC DNA]</scope>
    <source>
        <strain evidence="2 3">TUM20286</strain>
    </source>
</reference>
<dbReference type="EMBL" id="BQKM01000009">
    <property type="protein sequence ID" value="GJN54070.1"/>
    <property type="molecule type" value="Genomic_DNA"/>
</dbReference>
<dbReference type="Pfam" id="PF14452">
    <property type="entry name" value="Multi_ubiq"/>
    <property type="match status" value="2"/>
</dbReference>